<evidence type="ECO:0000256" key="1">
    <source>
        <dbReference type="SAM" id="MobiDB-lite"/>
    </source>
</evidence>
<keyword evidence="2" id="KW-0472">Membrane</keyword>
<feature type="compositionally biased region" description="Low complexity" evidence="1">
    <location>
        <begin position="226"/>
        <end position="249"/>
    </location>
</feature>
<feature type="compositionally biased region" description="Polar residues" evidence="1">
    <location>
        <begin position="200"/>
        <end position="214"/>
    </location>
</feature>
<proteinExistence type="predicted"/>
<keyword evidence="2" id="KW-0812">Transmembrane</keyword>
<protein>
    <submittedName>
        <fullName evidence="3">Uncharacterized protein</fullName>
    </submittedName>
</protein>
<keyword evidence="4" id="KW-1185">Reference proteome</keyword>
<sequence length="294" mass="32690">MLYNLPQECRLRNQPWDWQGTEYFSHIWDSDDAISQLLKREDYTSQASSPSPSPLQVRNESSLPKIGGSSAGFIAVVVVLASIVILSCIGVFFLLRNHNPDPYERHARRVMSGKRETSIYELPLGPPGMRDKFKGLFGLRKKQEGWVRANSGDDEWDASDLNPSYAPRLTGPREMQDRGTDVTSSSFIPPPRPHIERSATSDSIELSVPPSQDRSPPLAVDTAYAPTPSSSYPDTFSSSPMSMSMESSETVAYSARPEPREHEQFSVPSGSHTGSVRAMQKFEGGTKFKEVIDF</sequence>
<feature type="region of interest" description="Disordered" evidence="1">
    <location>
        <begin position="150"/>
        <end position="275"/>
    </location>
</feature>
<dbReference type="EMBL" id="OZ037946">
    <property type="protein sequence ID" value="CAL1703216.1"/>
    <property type="molecule type" value="Genomic_DNA"/>
</dbReference>
<dbReference type="Proteomes" id="UP001497453">
    <property type="component" value="Chromosome 3"/>
</dbReference>
<evidence type="ECO:0000313" key="4">
    <source>
        <dbReference type="Proteomes" id="UP001497453"/>
    </source>
</evidence>
<gene>
    <name evidence="3" type="ORF">GFSPODELE1_LOCUS4460</name>
</gene>
<name>A0ABP1D5P9_9APHY</name>
<evidence type="ECO:0000313" key="3">
    <source>
        <dbReference type="EMBL" id="CAL1703216.1"/>
    </source>
</evidence>
<feature type="transmembrane region" description="Helical" evidence="2">
    <location>
        <begin position="71"/>
        <end position="95"/>
    </location>
</feature>
<keyword evidence="2" id="KW-1133">Transmembrane helix</keyword>
<reference evidence="4" key="1">
    <citation type="submission" date="2024-04" db="EMBL/GenBank/DDBJ databases">
        <authorList>
            <person name="Shaw F."/>
            <person name="Minotto A."/>
        </authorList>
    </citation>
    <scope>NUCLEOTIDE SEQUENCE [LARGE SCALE GENOMIC DNA]</scope>
</reference>
<evidence type="ECO:0000256" key="2">
    <source>
        <dbReference type="SAM" id="Phobius"/>
    </source>
</evidence>
<accession>A0ABP1D5P9</accession>
<organism evidence="3 4">
    <name type="scientific">Somion occarium</name>
    <dbReference type="NCBI Taxonomy" id="3059160"/>
    <lineage>
        <taxon>Eukaryota</taxon>
        <taxon>Fungi</taxon>
        <taxon>Dikarya</taxon>
        <taxon>Basidiomycota</taxon>
        <taxon>Agaricomycotina</taxon>
        <taxon>Agaricomycetes</taxon>
        <taxon>Polyporales</taxon>
        <taxon>Cerrenaceae</taxon>
        <taxon>Somion</taxon>
    </lineage>
</organism>